<evidence type="ECO:0008006" key="4">
    <source>
        <dbReference type="Google" id="ProtNLM"/>
    </source>
</evidence>
<comment type="caution">
    <text evidence="2">The sequence shown here is derived from an EMBL/GenBank/DDBJ whole genome shotgun (WGS) entry which is preliminary data.</text>
</comment>
<sequence>MRKRRSWLIGLGLGIALGAALLQLMNAAQSPAGPTRLPNEPLSLEELKKQSEAKGYSLVRAGTGAGKTYSQEELDAAVAAAKKEAALAGQGSAEGADKAGSGAGAGSSDDAAAQPKTLYIWQRATLQEVAHALEGLGLIDDKAAFIKKAKPYAGKLRVGLCTFSGQPTYDQIIEELTRGKN</sequence>
<evidence type="ECO:0000313" key="3">
    <source>
        <dbReference type="Proteomes" id="UP000553776"/>
    </source>
</evidence>
<proteinExistence type="predicted"/>
<feature type="region of interest" description="Disordered" evidence="1">
    <location>
        <begin position="90"/>
        <end position="109"/>
    </location>
</feature>
<dbReference type="RefSeq" id="WP_185134838.1">
    <property type="nucleotide sequence ID" value="NZ_JACJVR010000018.1"/>
</dbReference>
<protein>
    <recommendedName>
        <fullName evidence="4">YceG-like family protein</fullName>
    </recommendedName>
</protein>
<dbReference type="Proteomes" id="UP000553776">
    <property type="component" value="Unassembled WGS sequence"/>
</dbReference>
<organism evidence="2 3">
    <name type="scientific">Cohnella xylanilytica</name>
    <dbReference type="NCBI Taxonomy" id="557555"/>
    <lineage>
        <taxon>Bacteria</taxon>
        <taxon>Bacillati</taxon>
        <taxon>Bacillota</taxon>
        <taxon>Bacilli</taxon>
        <taxon>Bacillales</taxon>
        <taxon>Paenibacillaceae</taxon>
        <taxon>Cohnella</taxon>
    </lineage>
</organism>
<dbReference type="Gene3D" id="3.30.1490.480">
    <property type="entry name" value="Endolytic murein transglycosylase"/>
    <property type="match status" value="1"/>
</dbReference>
<reference evidence="2 3" key="1">
    <citation type="submission" date="2020-08" db="EMBL/GenBank/DDBJ databases">
        <title>Cohnella phylogeny.</title>
        <authorList>
            <person name="Dunlap C."/>
        </authorList>
    </citation>
    <scope>NUCLEOTIDE SEQUENCE [LARGE SCALE GENOMIC DNA]</scope>
    <source>
        <strain evidence="2 3">DSM 25239</strain>
    </source>
</reference>
<evidence type="ECO:0000256" key="1">
    <source>
        <dbReference type="SAM" id="MobiDB-lite"/>
    </source>
</evidence>
<keyword evidence="3" id="KW-1185">Reference proteome</keyword>
<accession>A0A841TUW8</accession>
<gene>
    <name evidence="2" type="ORF">H7B90_05415</name>
</gene>
<dbReference type="EMBL" id="JACJVR010000018">
    <property type="protein sequence ID" value="MBB6690838.1"/>
    <property type="molecule type" value="Genomic_DNA"/>
</dbReference>
<dbReference type="AlphaFoldDB" id="A0A841TUW8"/>
<evidence type="ECO:0000313" key="2">
    <source>
        <dbReference type="EMBL" id="MBB6690838.1"/>
    </source>
</evidence>
<name>A0A841TUW8_9BACL</name>